<keyword evidence="15" id="KW-1185">Reference proteome</keyword>
<dbReference type="GO" id="GO:0005615">
    <property type="term" value="C:extracellular space"/>
    <property type="evidence" value="ECO:0007669"/>
    <property type="project" value="TreeGrafter"/>
</dbReference>
<accession>A0A8S4B6I5</accession>
<feature type="domain" description="LRRNT" evidence="13">
    <location>
        <begin position="37"/>
        <end position="71"/>
    </location>
</feature>
<dbReference type="InterPro" id="IPR001611">
    <property type="entry name" value="Leu-rich_rpt"/>
</dbReference>
<dbReference type="SMART" id="SM00364">
    <property type="entry name" value="LRR_BAC"/>
    <property type="match status" value="10"/>
</dbReference>
<dbReference type="PANTHER" id="PTHR45712:SF13">
    <property type="entry name" value="KERATOCAN"/>
    <property type="match status" value="1"/>
</dbReference>
<keyword evidence="6 12" id="KW-0732">Signal</keyword>
<dbReference type="PROSITE" id="PS51450">
    <property type="entry name" value="LRR"/>
    <property type="match status" value="3"/>
</dbReference>
<dbReference type="Pfam" id="PF13855">
    <property type="entry name" value="LRR_8"/>
    <property type="match status" value="4"/>
</dbReference>
<evidence type="ECO:0000256" key="3">
    <source>
        <dbReference type="ARBA" id="ARBA00022525"/>
    </source>
</evidence>
<gene>
    <name evidence="14" type="ORF">MMEN_LOCUS11356</name>
</gene>
<proteinExistence type="inferred from homology"/>
<dbReference type="PANTHER" id="PTHR45712">
    <property type="entry name" value="AGAP008170-PA"/>
    <property type="match status" value="1"/>
</dbReference>
<dbReference type="FunFam" id="3.80.10.10:FF:000770">
    <property type="entry name" value="Uncharacterized protein"/>
    <property type="match status" value="1"/>
</dbReference>
<keyword evidence="9" id="KW-1015">Disulfide bond</keyword>
<evidence type="ECO:0000256" key="1">
    <source>
        <dbReference type="ARBA" id="ARBA00004498"/>
    </source>
</evidence>
<dbReference type="AlphaFoldDB" id="A0A8S4B6I5"/>
<feature type="domain" description="LRRNT" evidence="13">
    <location>
        <begin position="383"/>
        <end position="417"/>
    </location>
</feature>
<keyword evidence="7" id="KW-0677">Repeat</keyword>
<evidence type="ECO:0000256" key="5">
    <source>
        <dbReference type="ARBA" id="ARBA00022614"/>
    </source>
</evidence>
<keyword evidence="8" id="KW-0654">Proteoglycan</keyword>
<dbReference type="SMART" id="SM00365">
    <property type="entry name" value="LRR_SD22"/>
    <property type="match status" value="6"/>
</dbReference>
<dbReference type="SMART" id="SM00369">
    <property type="entry name" value="LRR_TYP"/>
    <property type="match status" value="13"/>
</dbReference>
<evidence type="ECO:0000313" key="14">
    <source>
        <dbReference type="EMBL" id="CAG5927501.1"/>
    </source>
</evidence>
<evidence type="ECO:0000313" key="15">
    <source>
        <dbReference type="Proteomes" id="UP000677803"/>
    </source>
</evidence>
<dbReference type="InterPro" id="IPR003591">
    <property type="entry name" value="Leu-rich_rpt_typical-subtyp"/>
</dbReference>
<dbReference type="InterPro" id="IPR050333">
    <property type="entry name" value="SLRP"/>
</dbReference>
<sequence>MIPLRVPLLAALFSLAFCQYYDYDYRPVSMLGPSGPNCNQECDCPIHFPSAMYCDSRKLKFVPVVPTGIKYLYLQNNLIEEIKAGVFDNVTDTLRWLILDNNHITNAKIDKGTIDKLNGLEKFYFSSNNLTEPVIPPSKVLEELKMTNNKLSKFPSGLLSDKENLTSVNLQHNELTSDSIAGAFKGSKALLSLDVSHNKLKKLPTGIPSSLEILYADYNEIEGVSAGYLNKLPSLRYLRISHNKLVDSGIPAGVFNVTSLLELDLSFNKLQSIPEINEQLEQLYLQANDINKFDLSSICKFVGPLNYSRLKHLRLDANNITQSSMPPETANCLRQAMDVMDTRRSEDNIKMALLQNLLCILCLVGLSVNQDMPYEELMAQIQACPRECHCPPNFPRAVYCDNRGLKSIPKIPPHTWYLYLQNNLIETLPSDALQNATQLRWLNLNRNKITSEGVEEGILSAMTHLAHLYMDDNILSSVPAPLPASLEHLRLSRNRISKIPAGIFLGLDKLTLLDLQGNKLMDDAVTEVSLKGLSNLVQINLAKNHLSSMPLGLPPTTTQLFLDSNNIEKIPAGYFKDLPKMAFLRLNNNKLGSSGVPRDVFNVSSILDLQLSHNQLTEVPIISSGLEHLHLDHNKITSVSGSTVCPVSGALDESLNDSGPQLRYLRLDGNEINPPIPRDVITCFRLLRSIVI</sequence>
<dbReference type="SUPFAM" id="SSF52058">
    <property type="entry name" value="L domain-like"/>
    <property type="match status" value="2"/>
</dbReference>
<comment type="similarity">
    <text evidence="2">Belongs to the small leucine-rich proteoglycan (SLRP) family. SLRP class II subfamily.</text>
</comment>
<evidence type="ECO:0000256" key="10">
    <source>
        <dbReference type="ARBA" id="ARBA00023180"/>
    </source>
</evidence>
<feature type="signal peptide" evidence="12">
    <location>
        <begin position="1"/>
        <end position="18"/>
    </location>
</feature>
<dbReference type="EMBL" id="CAJRST010011113">
    <property type="protein sequence ID" value="CAG5927501.1"/>
    <property type="molecule type" value="Genomic_DNA"/>
</dbReference>
<reference evidence="14" key="1">
    <citation type="submission" date="2021-05" db="EMBL/GenBank/DDBJ databases">
        <authorList>
            <person name="Tigano A."/>
        </authorList>
    </citation>
    <scope>NUCLEOTIDE SEQUENCE</scope>
</reference>
<name>A0A8S4B6I5_9TELE</name>
<evidence type="ECO:0000256" key="11">
    <source>
        <dbReference type="ARBA" id="ARBA00041182"/>
    </source>
</evidence>
<dbReference type="FunFam" id="3.80.10.10:FF:000073">
    <property type="entry name" value="Lumican"/>
    <property type="match status" value="1"/>
</dbReference>
<dbReference type="InterPro" id="IPR032675">
    <property type="entry name" value="LRR_dom_sf"/>
</dbReference>
<dbReference type="SMART" id="SM00013">
    <property type="entry name" value="LRRNT"/>
    <property type="match status" value="2"/>
</dbReference>
<evidence type="ECO:0000256" key="6">
    <source>
        <dbReference type="ARBA" id="ARBA00022729"/>
    </source>
</evidence>
<organism evidence="14 15">
    <name type="scientific">Menidia menidia</name>
    <name type="common">Atlantic silverside</name>
    <dbReference type="NCBI Taxonomy" id="238744"/>
    <lineage>
        <taxon>Eukaryota</taxon>
        <taxon>Metazoa</taxon>
        <taxon>Chordata</taxon>
        <taxon>Craniata</taxon>
        <taxon>Vertebrata</taxon>
        <taxon>Euteleostomi</taxon>
        <taxon>Actinopterygii</taxon>
        <taxon>Neopterygii</taxon>
        <taxon>Teleostei</taxon>
        <taxon>Neoteleostei</taxon>
        <taxon>Acanthomorphata</taxon>
        <taxon>Ovalentaria</taxon>
        <taxon>Atherinomorphae</taxon>
        <taxon>Atheriniformes</taxon>
        <taxon>Atherinopsidae</taxon>
        <taxon>Menidiinae</taxon>
        <taxon>Menidia</taxon>
    </lineage>
</organism>
<dbReference type="InterPro" id="IPR000372">
    <property type="entry name" value="LRRNT"/>
</dbReference>
<evidence type="ECO:0000256" key="9">
    <source>
        <dbReference type="ARBA" id="ARBA00023157"/>
    </source>
</evidence>
<dbReference type="Proteomes" id="UP000677803">
    <property type="component" value="Unassembled WGS sequence"/>
</dbReference>
<keyword evidence="5" id="KW-0433">Leucine-rich repeat</keyword>
<dbReference type="Pfam" id="PF01462">
    <property type="entry name" value="LRRNT"/>
    <property type="match status" value="1"/>
</dbReference>
<keyword evidence="3" id="KW-0964">Secreted</keyword>
<evidence type="ECO:0000256" key="2">
    <source>
        <dbReference type="ARBA" id="ARBA00005818"/>
    </source>
</evidence>
<evidence type="ECO:0000256" key="7">
    <source>
        <dbReference type="ARBA" id="ARBA00022737"/>
    </source>
</evidence>
<evidence type="ECO:0000256" key="4">
    <source>
        <dbReference type="ARBA" id="ARBA00022530"/>
    </source>
</evidence>
<evidence type="ECO:0000256" key="8">
    <source>
        <dbReference type="ARBA" id="ARBA00022974"/>
    </source>
</evidence>
<comment type="subcellular location">
    <subcellularLocation>
        <location evidence="1">Secreted</location>
        <location evidence="1">Extracellular space</location>
        <location evidence="1">Extracellular matrix</location>
    </subcellularLocation>
</comment>
<evidence type="ECO:0000256" key="12">
    <source>
        <dbReference type="SAM" id="SignalP"/>
    </source>
</evidence>
<feature type="chain" id="PRO_5035755826" description="Keratocan" evidence="12">
    <location>
        <begin position="19"/>
        <end position="692"/>
    </location>
</feature>
<comment type="caution">
    <text evidence="14">The sequence shown here is derived from an EMBL/GenBank/DDBJ whole genome shotgun (WGS) entry which is preliminary data.</text>
</comment>
<evidence type="ECO:0000259" key="13">
    <source>
        <dbReference type="SMART" id="SM00013"/>
    </source>
</evidence>
<keyword evidence="4" id="KW-0272">Extracellular matrix</keyword>
<protein>
    <recommendedName>
        <fullName evidence="11">Keratocan</fullName>
    </recommendedName>
</protein>
<dbReference type="Gene3D" id="3.80.10.10">
    <property type="entry name" value="Ribonuclease Inhibitor"/>
    <property type="match status" value="4"/>
</dbReference>
<keyword evidence="10" id="KW-0325">Glycoprotein</keyword>
<dbReference type="OrthoDB" id="5789657at2759"/>